<feature type="compositionally biased region" description="Basic and acidic residues" evidence="1">
    <location>
        <begin position="380"/>
        <end position="392"/>
    </location>
</feature>
<evidence type="ECO:0000256" key="1">
    <source>
        <dbReference type="SAM" id="MobiDB-lite"/>
    </source>
</evidence>
<feature type="region of interest" description="Disordered" evidence="1">
    <location>
        <begin position="197"/>
        <end position="247"/>
    </location>
</feature>
<sequence length="416" mass="46960">MGQSNSSNGGLRHQSRTPVDDVNDSTPHYSLRRSGRKPKQRRFMLNQTLVESGLVVEMEIDGQCGMDQPGRNHPRNLDDEIRSKKANRGKAIYTKYLKPMGWHYTNSDKLEYTFVFLAEGKSLKNAEDGVSKFYSYEAILRKWKSDKAFRRMYRRLVRDAESTVVEQDAVDVSSPTYNRLGTPTPGVPVAARIAAETFDDETEATETQTTPNMKEKRQHHSGSTKQQQQSKKRQKMSDSYSSPRPQARSIPIAQVQSGANTQAPTVGSASTFSIHSAVVTPPVSRSRSLVAQRGGHCTDSDETRERPSLHGMTGASHREKNAIIAELRRKLEDRQNLVDAQCIEIKDLQSEVNIFRREKAKAKIAYEKKVGALERECEETKKELDQMRRNQGRELGFAEGKRGVDPPEDPREDPPI</sequence>
<evidence type="ECO:0000313" key="2">
    <source>
        <dbReference type="EMBL" id="CAJ1948909.1"/>
    </source>
</evidence>
<feature type="region of interest" description="Disordered" evidence="1">
    <location>
        <begin position="380"/>
        <end position="416"/>
    </location>
</feature>
<feature type="region of interest" description="Disordered" evidence="1">
    <location>
        <begin position="1"/>
        <end position="38"/>
    </location>
</feature>
<feature type="compositionally biased region" description="Basic and acidic residues" evidence="1">
    <location>
        <begin position="296"/>
        <end position="308"/>
    </location>
</feature>
<keyword evidence="3" id="KW-1185">Reference proteome</keyword>
<dbReference type="EMBL" id="CAKOGP040001758">
    <property type="protein sequence ID" value="CAJ1948909.1"/>
    <property type="molecule type" value="Genomic_DNA"/>
</dbReference>
<dbReference type="Proteomes" id="UP001295423">
    <property type="component" value="Unassembled WGS sequence"/>
</dbReference>
<protein>
    <submittedName>
        <fullName evidence="2">Uncharacterized protein</fullName>
    </submittedName>
</protein>
<reference evidence="2" key="1">
    <citation type="submission" date="2023-08" db="EMBL/GenBank/DDBJ databases">
        <authorList>
            <person name="Audoor S."/>
            <person name="Bilcke G."/>
        </authorList>
    </citation>
    <scope>NUCLEOTIDE SEQUENCE</scope>
</reference>
<proteinExistence type="predicted"/>
<comment type="caution">
    <text evidence="2">The sequence shown here is derived from an EMBL/GenBank/DDBJ whole genome shotgun (WGS) entry which is preliminary data.</text>
</comment>
<gene>
    <name evidence="2" type="ORF">CYCCA115_LOCUS11830</name>
</gene>
<accession>A0AAD2FQ00</accession>
<evidence type="ECO:0000313" key="3">
    <source>
        <dbReference type="Proteomes" id="UP001295423"/>
    </source>
</evidence>
<name>A0AAD2FQ00_9STRA</name>
<dbReference type="AlphaFoldDB" id="A0AAD2FQ00"/>
<feature type="region of interest" description="Disordered" evidence="1">
    <location>
        <begin position="280"/>
        <end position="317"/>
    </location>
</feature>
<organism evidence="2 3">
    <name type="scientific">Cylindrotheca closterium</name>
    <dbReference type="NCBI Taxonomy" id="2856"/>
    <lineage>
        <taxon>Eukaryota</taxon>
        <taxon>Sar</taxon>
        <taxon>Stramenopiles</taxon>
        <taxon>Ochrophyta</taxon>
        <taxon>Bacillariophyta</taxon>
        <taxon>Bacillariophyceae</taxon>
        <taxon>Bacillariophycidae</taxon>
        <taxon>Bacillariales</taxon>
        <taxon>Bacillariaceae</taxon>
        <taxon>Cylindrotheca</taxon>
    </lineage>
</organism>
<feature type="compositionally biased region" description="Basic and acidic residues" evidence="1">
    <location>
        <begin position="399"/>
        <end position="416"/>
    </location>
</feature>